<dbReference type="Gene3D" id="3.30.200.20">
    <property type="entry name" value="Phosphorylase Kinase, domain 1"/>
    <property type="match status" value="1"/>
</dbReference>
<proteinExistence type="predicted"/>
<keyword evidence="2" id="KW-0808">Transferase</keyword>
<dbReference type="GO" id="GO:0016740">
    <property type="term" value="F:transferase activity"/>
    <property type="evidence" value="ECO:0007669"/>
    <property type="project" value="UniProtKB-KW"/>
</dbReference>
<evidence type="ECO:0000259" key="1">
    <source>
        <dbReference type="Pfam" id="PF01636"/>
    </source>
</evidence>
<dbReference type="Pfam" id="PF01636">
    <property type="entry name" value="APH"/>
    <property type="match status" value="1"/>
</dbReference>
<dbReference type="KEGG" id="ido:I598_0448"/>
<sequence length="295" mass="31449">MAAAEIDVDETLVRALLTEQHPDLAGLPVRVVAQGWDNVMARLGQDLAVRVPRRAAAARLVEHEQRWLPELAPTLPVTVPVPVRVGRPSSALAYPWSWSVVPWVPGTRASDVPVGRRGALAGPLAEFLLALHRPAPSGFPVNPVRGVPLRTRDEAVRARLASGVVPDEARALAAWERAVAAPAWDGPPLWVHGDLHPGNLVVADDDALAAVVDLGDLTAGDPATDLAAGWLVLDAPARAVLRQRLAARYPVDDPVWARARGWALSMASSMLTSGPEHAWILDLGAESLERVLADA</sequence>
<organism evidence="2 3">
    <name type="scientific">Isoptericola dokdonensis DS-3</name>
    <dbReference type="NCBI Taxonomy" id="1300344"/>
    <lineage>
        <taxon>Bacteria</taxon>
        <taxon>Bacillati</taxon>
        <taxon>Actinomycetota</taxon>
        <taxon>Actinomycetes</taxon>
        <taxon>Micrococcales</taxon>
        <taxon>Promicromonosporaceae</taxon>
        <taxon>Isoptericola</taxon>
    </lineage>
</organism>
<gene>
    <name evidence="2" type="ORF">I598_0448</name>
</gene>
<dbReference type="Proteomes" id="UP000076794">
    <property type="component" value="Chromosome"/>
</dbReference>
<dbReference type="PATRIC" id="fig|1300344.3.peg.448"/>
<evidence type="ECO:0000313" key="3">
    <source>
        <dbReference type="Proteomes" id="UP000076794"/>
    </source>
</evidence>
<feature type="domain" description="Aminoglycoside phosphotransferase" evidence="1">
    <location>
        <begin position="29"/>
        <end position="262"/>
    </location>
</feature>
<dbReference type="RefSeq" id="WP_198155734.1">
    <property type="nucleotide sequence ID" value="NZ_CP014209.1"/>
</dbReference>
<dbReference type="EMBL" id="CP014209">
    <property type="protein sequence ID" value="ANC30035.1"/>
    <property type="molecule type" value="Genomic_DNA"/>
</dbReference>
<accession>A0A161HZB3</accession>
<dbReference type="InterPro" id="IPR002575">
    <property type="entry name" value="Aminoglycoside_PTrfase"/>
</dbReference>
<dbReference type="Gene3D" id="3.90.1200.10">
    <property type="match status" value="1"/>
</dbReference>
<name>A0A161HZB3_9MICO</name>
<reference evidence="2 3" key="1">
    <citation type="submission" date="2016-01" db="EMBL/GenBank/DDBJ databases">
        <title>Complete genome sequence of a soil Actinobacterium, Isoptericola dokdonensis DS-3.</title>
        <authorList>
            <person name="Kwon S.-K."/>
            <person name="Kim J.F."/>
        </authorList>
    </citation>
    <scope>NUCLEOTIDE SEQUENCE [LARGE SCALE GENOMIC DNA]</scope>
    <source>
        <strain evidence="2 3">DS-3</strain>
    </source>
</reference>
<dbReference type="PANTHER" id="PTHR21310:SF42">
    <property type="entry name" value="BIFUNCTIONAL AAC_APH"/>
    <property type="match status" value="1"/>
</dbReference>
<dbReference type="AlphaFoldDB" id="A0A161HZB3"/>
<keyword evidence="3" id="KW-1185">Reference proteome</keyword>
<evidence type="ECO:0000313" key="2">
    <source>
        <dbReference type="EMBL" id="ANC30035.1"/>
    </source>
</evidence>
<protein>
    <submittedName>
        <fullName evidence="2">Phosphotransferase enzyme family protein</fullName>
    </submittedName>
</protein>
<dbReference type="CDD" id="cd05155">
    <property type="entry name" value="APH_ChoK_like_1"/>
    <property type="match status" value="1"/>
</dbReference>
<dbReference type="STRING" id="1300344.I598_0448"/>
<dbReference type="InterPro" id="IPR011009">
    <property type="entry name" value="Kinase-like_dom_sf"/>
</dbReference>
<dbReference type="PANTHER" id="PTHR21310">
    <property type="entry name" value="AMINOGLYCOSIDE PHOSPHOTRANSFERASE-RELATED-RELATED"/>
    <property type="match status" value="1"/>
</dbReference>
<dbReference type="InterPro" id="IPR051678">
    <property type="entry name" value="AGP_Transferase"/>
</dbReference>
<dbReference type="SUPFAM" id="SSF56112">
    <property type="entry name" value="Protein kinase-like (PK-like)"/>
    <property type="match status" value="1"/>
</dbReference>